<feature type="region of interest" description="Disordered" evidence="1">
    <location>
        <begin position="828"/>
        <end position="858"/>
    </location>
</feature>
<feature type="compositionally biased region" description="Basic residues" evidence="1">
    <location>
        <begin position="754"/>
        <end position="766"/>
    </location>
</feature>
<organism evidence="4 5">
    <name type="scientific">Anaeramoeba flamelloides</name>
    <dbReference type="NCBI Taxonomy" id="1746091"/>
    <lineage>
        <taxon>Eukaryota</taxon>
        <taxon>Metamonada</taxon>
        <taxon>Anaeramoebidae</taxon>
        <taxon>Anaeramoeba</taxon>
    </lineage>
</organism>
<keyword evidence="5" id="KW-1185">Reference proteome</keyword>
<feature type="compositionally biased region" description="Polar residues" evidence="1">
    <location>
        <begin position="260"/>
        <end position="273"/>
    </location>
</feature>
<feature type="compositionally biased region" description="Basic and acidic residues" evidence="1">
    <location>
        <begin position="294"/>
        <end position="325"/>
    </location>
</feature>
<dbReference type="InterPro" id="IPR019448">
    <property type="entry name" value="NT-C2"/>
</dbReference>
<feature type="compositionally biased region" description="Basic and acidic residues" evidence="1">
    <location>
        <begin position="174"/>
        <end position="184"/>
    </location>
</feature>
<feature type="compositionally biased region" description="Basic residues" evidence="1">
    <location>
        <begin position="734"/>
        <end position="745"/>
    </location>
</feature>
<accession>A0ABQ8XYR7</accession>
<feature type="compositionally biased region" description="Basic and acidic residues" evidence="1">
    <location>
        <begin position="388"/>
        <end position="416"/>
    </location>
</feature>
<dbReference type="SMART" id="SM01132">
    <property type="entry name" value="DIL"/>
    <property type="match status" value="1"/>
</dbReference>
<reference evidence="4" key="1">
    <citation type="submission" date="2022-08" db="EMBL/GenBank/DDBJ databases">
        <title>Novel sulfate-reducing endosymbionts in the free-living metamonad Anaeramoeba.</title>
        <authorList>
            <person name="Jerlstrom-Hultqvist J."/>
            <person name="Cepicka I."/>
            <person name="Gallot-Lavallee L."/>
            <person name="Salas-Leiva D."/>
            <person name="Curtis B.A."/>
            <person name="Zahonova K."/>
            <person name="Pipaliya S."/>
            <person name="Dacks J."/>
            <person name="Roger A.J."/>
        </authorList>
    </citation>
    <scope>NUCLEOTIDE SEQUENCE</scope>
    <source>
        <strain evidence="4">Schooner1</strain>
    </source>
</reference>
<gene>
    <name evidence="4" type="ORF">M0813_26539</name>
</gene>
<feature type="compositionally biased region" description="Basic and acidic residues" evidence="1">
    <location>
        <begin position="847"/>
        <end position="858"/>
    </location>
</feature>
<proteinExistence type="predicted"/>
<dbReference type="PROSITE" id="PS51840">
    <property type="entry name" value="C2_NT"/>
    <property type="match status" value="1"/>
</dbReference>
<comment type="caution">
    <text evidence="4">The sequence shown here is derived from an EMBL/GenBank/DDBJ whole genome shotgun (WGS) entry which is preliminary data.</text>
</comment>
<dbReference type="Pfam" id="PF01843">
    <property type="entry name" value="DIL"/>
    <property type="match status" value="1"/>
</dbReference>
<feature type="compositionally biased region" description="Basic and acidic residues" evidence="1">
    <location>
        <begin position="221"/>
        <end position="235"/>
    </location>
</feature>
<dbReference type="Proteomes" id="UP001150062">
    <property type="component" value="Unassembled WGS sequence"/>
</dbReference>
<feature type="region of interest" description="Disordered" evidence="1">
    <location>
        <begin position="159"/>
        <end position="185"/>
    </location>
</feature>
<evidence type="ECO:0000313" key="5">
    <source>
        <dbReference type="Proteomes" id="UP001150062"/>
    </source>
</evidence>
<name>A0ABQ8XYR7_9EUKA</name>
<sequence length="1320" mass="156953">MFKNRKVSARVDIVVGTLSSIKQKNRTVFIKWTRGKHSDKTQNSLLDKYGCTTFNQEFSVPCTLFFEKKTKNIKRKKISFSIILEKENNKKKLTNKLKSGSRKEIKIGKIEIDVTKRYKYGSTKNKPLVLEYPLNLKNSSSHLRVPTLTIATRVVVDMNKKRKRKTKKNQSRQQNEKEKEKEKTPLLQSTYVLRKFEEFEMLNRKTLKSVSETEEYTEITAKTELRTDSEEEEKRIKRRQKKEFSNQNKNEKDFDESSDDVSQFSSIDENSGSQEKEKEMNNLSNEEGGGLSIKIEKANKQKENDKFQKMKKNIKEKENDKKTNKSESYNDNDNDNDNSLNGDDIKPYKSSVSGWNKTRVRKKNSMFELDEEEKELIESFSKKRKEQLKKQELEKGPGQEREQGKSKEKDKDQEKVKLKKRKKETKSSSLRISHDQLNDQKNNGKKKSKLHNQENNINNDNDFDHEDDSTDLSGDDTISKSSDSDSDSDSGSDTETSSSFSSEEKSNDGLGLGMFLDSTPDKNEKEEEKQDESTQSNVEGGNNKPKEAQDKIDEVEKKRKKEKEKEKKENEIKENEKIEKEKYKKEKKEKEKKEKEKKDKEKREKEKKEKEKKDKEKYENEKKEKEKKEKEKKEKEKKEKEKKDKEKYEKEKKEKEKKKNEKKENEKKENEKYEKEKKEKEKKEKEKKEKEKKKKEKKEKEKKEKEREKKENEKKENEKKEKVKKEKEKEKKNKTTNQKKNKTKYPKTQQKQPQKQKNKNSHNKRSKSGELVSPRQSPSHLKKKKNLRVHKNKKFIPKKNNKNQRNISLKRLKLSNFEFKNRYRVANSKHANNSSNTSNTSLNGTDSFEKEKKRSIHSKDRIINKQKNALKTREEEIENLKKSLQYSKLIKLENWLIERILFFSESIFSNGYPLPACVLMKCFLKWDAFQPNPLVLNSNFQLSEIQTENFLSVYLNSINLLIQVNRNKTENLYWLLSNLVFMVILIHEIFPTELSKAIELKRELKTFKQQQNNNNNTNELTKEYHKKIILKKEQKELKILKFKKDINLEITNIFQLIFTNVFKSIKPYLIKTFLIYQKSSFSKKSTRDKKKKKKEKKDLSLQIKKIFENLIQSINNNHLPHEFQNVFFKQIVYAIDVTLINELFRQKKYCTCGNGFQIKLKITQFEELLNRLHFNKKILNLKLFRVKQASQCLAMNKVLIENSNENYKACSDIAPDLNLVQIQRLLKNISIDEFDPQIITELQYQKFDDFVTSYQKNSLKRNNNYLPLEFDITYFFNIEINYNKISILNWDKVPVPIILKSKEEFYFLKKSLNELLISNN</sequence>
<evidence type="ECO:0000259" key="3">
    <source>
        <dbReference type="PROSITE" id="PS51840"/>
    </source>
</evidence>
<feature type="domain" description="C2 NT-type" evidence="3">
    <location>
        <begin position="1"/>
        <end position="156"/>
    </location>
</feature>
<dbReference type="EMBL" id="JAOAOG010000237">
    <property type="protein sequence ID" value="KAJ6237747.1"/>
    <property type="molecule type" value="Genomic_DNA"/>
</dbReference>
<evidence type="ECO:0000256" key="1">
    <source>
        <dbReference type="SAM" id="MobiDB-lite"/>
    </source>
</evidence>
<feature type="compositionally biased region" description="Low complexity" evidence="1">
    <location>
        <begin position="828"/>
        <end position="846"/>
    </location>
</feature>
<feature type="compositionally biased region" description="Basic residues" evidence="1">
    <location>
        <begin position="160"/>
        <end position="170"/>
    </location>
</feature>
<dbReference type="PROSITE" id="PS51126">
    <property type="entry name" value="DILUTE"/>
    <property type="match status" value="1"/>
</dbReference>
<feature type="compositionally biased region" description="Basic and acidic residues" evidence="1">
    <location>
        <begin position="519"/>
        <end position="532"/>
    </location>
</feature>
<feature type="region of interest" description="Disordered" evidence="1">
    <location>
        <begin position="210"/>
        <end position="809"/>
    </location>
</feature>
<feature type="compositionally biased region" description="Basic and acidic residues" evidence="1">
    <location>
        <begin position="698"/>
        <end position="733"/>
    </location>
</feature>
<protein>
    <submittedName>
        <fullName evidence="4">Transcription initiation factor tfiid subunit 3</fullName>
    </submittedName>
</protein>
<evidence type="ECO:0000313" key="4">
    <source>
        <dbReference type="EMBL" id="KAJ6237747.1"/>
    </source>
</evidence>
<feature type="compositionally biased region" description="Basic and acidic residues" evidence="1">
    <location>
        <begin position="544"/>
        <end position="689"/>
    </location>
</feature>
<feature type="compositionally biased region" description="Basic residues" evidence="1">
    <location>
        <begin position="780"/>
        <end position="809"/>
    </location>
</feature>
<dbReference type="InterPro" id="IPR002710">
    <property type="entry name" value="Dilute_dom"/>
</dbReference>
<evidence type="ECO:0000259" key="2">
    <source>
        <dbReference type="PROSITE" id="PS51126"/>
    </source>
</evidence>
<feature type="domain" description="Dilute" evidence="2">
    <location>
        <begin position="1026"/>
        <end position="1253"/>
    </location>
</feature>
<feature type="compositionally biased region" description="Acidic residues" evidence="1">
    <location>
        <begin position="461"/>
        <end position="474"/>
    </location>
</feature>